<reference evidence="1 2" key="1">
    <citation type="submission" date="2018-07" db="EMBL/GenBank/DDBJ databases">
        <title>Dyella monticola sp. nov. and Dyella psychrodurans sp. nov. isolated from monsoon evergreen broad-leaved forest soil of Dinghu Mountain, China.</title>
        <authorList>
            <person name="Gao Z."/>
            <person name="Qiu L."/>
        </authorList>
    </citation>
    <scope>NUCLEOTIDE SEQUENCE [LARGE SCALE GENOMIC DNA]</scope>
    <source>
        <strain evidence="1 2">4G-K06</strain>
    </source>
</reference>
<accession>A0A370X303</accession>
<evidence type="ECO:0000313" key="2">
    <source>
        <dbReference type="Proteomes" id="UP000254258"/>
    </source>
</evidence>
<dbReference type="AlphaFoldDB" id="A0A370X303"/>
<dbReference type="RefSeq" id="WP_115494704.1">
    <property type="nucleotide sequence ID" value="NZ_QRBE01000003.1"/>
</dbReference>
<comment type="caution">
    <text evidence="1">The sequence shown here is derived from an EMBL/GenBank/DDBJ whole genome shotgun (WGS) entry which is preliminary data.</text>
</comment>
<organism evidence="1 2">
    <name type="scientific">Dyella monticola</name>
    <dbReference type="NCBI Taxonomy" id="1927958"/>
    <lineage>
        <taxon>Bacteria</taxon>
        <taxon>Pseudomonadati</taxon>
        <taxon>Pseudomonadota</taxon>
        <taxon>Gammaproteobacteria</taxon>
        <taxon>Lysobacterales</taxon>
        <taxon>Rhodanobacteraceae</taxon>
        <taxon>Dyella</taxon>
    </lineage>
</organism>
<dbReference type="Proteomes" id="UP000254258">
    <property type="component" value="Unassembled WGS sequence"/>
</dbReference>
<gene>
    <name evidence="1" type="ORF">DWU98_06480</name>
</gene>
<protein>
    <submittedName>
        <fullName evidence="1">Uncharacterized protein</fullName>
    </submittedName>
</protein>
<sequence>MAASENKNGADAPVAMSGRHEVDMAFETILDTLRKLEQAQRVAAEEAQSGPAARRHEALAMGMAAAYDIVMRLKGSNRHDWVISLAREMSGSPSALTHHLGAPPPR</sequence>
<dbReference type="EMBL" id="QRBE01000003">
    <property type="protein sequence ID" value="RDS82793.1"/>
    <property type="molecule type" value="Genomic_DNA"/>
</dbReference>
<keyword evidence="2" id="KW-1185">Reference proteome</keyword>
<name>A0A370X303_9GAMM</name>
<evidence type="ECO:0000313" key="1">
    <source>
        <dbReference type="EMBL" id="RDS82793.1"/>
    </source>
</evidence>
<proteinExistence type="predicted"/>